<dbReference type="PROSITE" id="PS00297">
    <property type="entry name" value="HSP70_1"/>
    <property type="match status" value="1"/>
</dbReference>
<name>A0A9Q2EQ11_9GAMM</name>
<dbReference type="InterPro" id="IPR018181">
    <property type="entry name" value="Heat_shock_70_CS"/>
</dbReference>
<dbReference type="GO" id="GO:0140662">
    <property type="term" value="F:ATP-dependent protein folding chaperone"/>
    <property type="evidence" value="ECO:0007669"/>
    <property type="project" value="InterPro"/>
</dbReference>
<evidence type="ECO:0000256" key="3">
    <source>
        <dbReference type="ARBA" id="ARBA00022840"/>
    </source>
</evidence>
<reference evidence="5 6" key="1">
    <citation type="journal article" date="2021" name="Int. J. Syst. Evol. Microbiol.">
        <title>&lt;i&gt;Pectobacterium quasiaquaticum&lt;/i&gt; sp. nov., isolated from waterways.</title>
        <authorList>
            <person name="Ben Moussa H."/>
            <person name="Pedron J."/>
            <person name="Bertrand C."/>
            <person name="Hecquet A."/>
            <person name="Barny M.A."/>
        </authorList>
    </citation>
    <scope>NUCLEOTIDE SEQUENCE [LARGE SCALE GENOMIC DNA]</scope>
    <source>
        <strain evidence="5 6">A477-S1-J17</strain>
    </source>
</reference>
<evidence type="ECO:0000313" key="5">
    <source>
        <dbReference type="EMBL" id="URG48841.1"/>
    </source>
</evidence>
<dbReference type="Gene3D" id="3.90.640.10">
    <property type="entry name" value="Actin, Chain A, domain 4"/>
    <property type="match status" value="1"/>
</dbReference>
<dbReference type="FunFam" id="3.30.420.40:FF:000144">
    <property type="entry name" value="Molecular chaperone HscC"/>
    <property type="match status" value="1"/>
</dbReference>
<comment type="similarity">
    <text evidence="1 4">Belongs to the heat shock protein 70 family.</text>
</comment>
<dbReference type="InterPro" id="IPR029047">
    <property type="entry name" value="HSP70_peptide-bd_sf"/>
</dbReference>
<organism evidence="5 6">
    <name type="scientific">Pectobacterium quasiaquaticum</name>
    <dbReference type="NCBI Taxonomy" id="2774015"/>
    <lineage>
        <taxon>Bacteria</taxon>
        <taxon>Pseudomonadati</taxon>
        <taxon>Pseudomonadota</taxon>
        <taxon>Gammaproteobacteria</taxon>
        <taxon>Enterobacterales</taxon>
        <taxon>Pectobacteriaceae</taxon>
        <taxon>Pectobacterium</taxon>
    </lineage>
</organism>
<gene>
    <name evidence="5" type="ORF">IG609_019240</name>
</gene>
<dbReference type="KEGG" id="pqu:IG609_019240"/>
<protein>
    <submittedName>
        <fullName evidence="5">Molecular chaperone HscC</fullName>
    </submittedName>
</protein>
<dbReference type="PRINTS" id="PR00301">
    <property type="entry name" value="HEATSHOCK70"/>
</dbReference>
<evidence type="ECO:0000256" key="1">
    <source>
        <dbReference type="ARBA" id="ARBA00007381"/>
    </source>
</evidence>
<proteinExistence type="inferred from homology"/>
<accession>A0A9Q2EQ11</accession>
<dbReference type="SUPFAM" id="SSF100920">
    <property type="entry name" value="Heat shock protein 70kD (HSP70), peptide-binding domain"/>
    <property type="match status" value="1"/>
</dbReference>
<dbReference type="PROSITE" id="PS00329">
    <property type="entry name" value="HSP70_2"/>
    <property type="match status" value="1"/>
</dbReference>
<dbReference type="Gene3D" id="3.30.420.40">
    <property type="match status" value="2"/>
</dbReference>
<dbReference type="RefSeq" id="WP_193400659.1">
    <property type="nucleotide sequence ID" value="NZ_CP065177.1"/>
</dbReference>
<dbReference type="GO" id="GO:0005524">
    <property type="term" value="F:ATP binding"/>
    <property type="evidence" value="ECO:0007669"/>
    <property type="project" value="UniProtKB-KW"/>
</dbReference>
<keyword evidence="3 4" id="KW-0067">ATP-binding</keyword>
<evidence type="ECO:0000256" key="2">
    <source>
        <dbReference type="ARBA" id="ARBA00022741"/>
    </source>
</evidence>
<keyword evidence="2 4" id="KW-0547">Nucleotide-binding</keyword>
<dbReference type="InterPro" id="IPR013126">
    <property type="entry name" value="Hsp_70_fam"/>
</dbReference>
<sequence length="565" mass="62514">MSHIIGIDLGTTNSLASFWDGEKAVLIPNAHGDYLTPSVIGLDDNGDLLVGRVAKERLITHPLKTAALFKRYMGTKKAYSLGNVQTYQPEELSSFLLRVLKADAEAFLGAPVTEAVISVPAYFNDKQRKATQIAGQLAGLKVERLVNEPTAAALSYGLHINAPENRFLVFDLGGGTFDVSVLTLFDGIMEVNATAGHNTLGGEDFVDTLVKAFLNTHALTSLDLSEMSRLRQHIEGMKRELTLQHEASIAPEFGGVSYPWRLTRDDFESLCTPLIDALRQPIERALNDAAITPRDLNCVILVGGASRMPVVRSLAAKLFGQYPIATLNPDEIVALGAAVQAGLKARSQGLAEVVLTDVCPFTLGLETARRLPNGHLESGYYTPIIDRNTVVPVSREKVFSTCHEGQTNMLLQIYQGESRLTRNNVKLGELEIEFPPTPEDEPIVRVRYTYDINGILEVQATDLHEGNSKSTVIRNDSCDLSDAEIQARLQQLAEIKIHPRERMESRLLLARGERLYEQLMGEARERIAHELQVFEDALETQDTLHIRRVTKEIQSVFDEMEPHSL</sequence>
<dbReference type="EMBL" id="CP065177">
    <property type="protein sequence ID" value="URG48841.1"/>
    <property type="molecule type" value="Genomic_DNA"/>
</dbReference>
<evidence type="ECO:0000313" key="6">
    <source>
        <dbReference type="Proteomes" id="UP000806577"/>
    </source>
</evidence>
<dbReference type="PROSITE" id="PS01036">
    <property type="entry name" value="HSP70_3"/>
    <property type="match status" value="1"/>
</dbReference>
<dbReference type="Proteomes" id="UP000806577">
    <property type="component" value="Chromosome"/>
</dbReference>
<dbReference type="Pfam" id="PF00012">
    <property type="entry name" value="HSP70"/>
    <property type="match status" value="2"/>
</dbReference>
<dbReference type="Gene3D" id="2.60.34.10">
    <property type="entry name" value="Substrate Binding Domain Of DNAk, Chain A, domain 1"/>
    <property type="match status" value="1"/>
</dbReference>
<dbReference type="SUPFAM" id="SSF53067">
    <property type="entry name" value="Actin-like ATPase domain"/>
    <property type="match status" value="2"/>
</dbReference>
<dbReference type="PANTHER" id="PTHR19375">
    <property type="entry name" value="HEAT SHOCK PROTEIN 70KDA"/>
    <property type="match status" value="1"/>
</dbReference>
<dbReference type="InterPro" id="IPR043129">
    <property type="entry name" value="ATPase_NBD"/>
</dbReference>
<evidence type="ECO:0000256" key="4">
    <source>
        <dbReference type="RuleBase" id="RU003322"/>
    </source>
</evidence>
<keyword evidence="6" id="KW-1185">Reference proteome</keyword>
<dbReference type="AlphaFoldDB" id="A0A9Q2EQ11"/>